<accession>A0ABM9JEN0</accession>
<dbReference type="EMBL" id="CATYWO010000003">
    <property type="protein sequence ID" value="CAJ0791604.1"/>
    <property type="molecule type" value="Genomic_DNA"/>
</dbReference>
<protein>
    <recommendedName>
        <fullName evidence="3">Peptidoglycan-binding domain-containing protein</fullName>
    </recommendedName>
</protein>
<dbReference type="Proteomes" id="UP001189616">
    <property type="component" value="Unassembled WGS sequence"/>
</dbReference>
<proteinExistence type="predicted"/>
<keyword evidence="2" id="KW-1185">Reference proteome</keyword>
<gene>
    <name evidence="1" type="ORF">LMG7141_02535</name>
</gene>
<comment type="caution">
    <text evidence="1">The sequence shown here is derived from an EMBL/GenBank/DDBJ whole genome shotgun (WGS) entry which is preliminary data.</text>
</comment>
<evidence type="ECO:0000313" key="1">
    <source>
        <dbReference type="EMBL" id="CAJ0791604.1"/>
    </source>
</evidence>
<organism evidence="1 2">
    <name type="scientific">Ralstonia condita</name>
    <dbReference type="NCBI Taxonomy" id="3058600"/>
    <lineage>
        <taxon>Bacteria</taxon>
        <taxon>Pseudomonadati</taxon>
        <taxon>Pseudomonadota</taxon>
        <taxon>Betaproteobacteria</taxon>
        <taxon>Burkholderiales</taxon>
        <taxon>Burkholderiaceae</taxon>
        <taxon>Ralstonia</taxon>
    </lineage>
</organism>
<name>A0ABM9JEN0_9RALS</name>
<evidence type="ECO:0000313" key="2">
    <source>
        <dbReference type="Proteomes" id="UP001189616"/>
    </source>
</evidence>
<evidence type="ECO:0008006" key="3">
    <source>
        <dbReference type="Google" id="ProtNLM"/>
    </source>
</evidence>
<reference evidence="1 2" key="1">
    <citation type="submission" date="2023-07" db="EMBL/GenBank/DDBJ databases">
        <authorList>
            <person name="Peeters C."/>
        </authorList>
    </citation>
    <scope>NUCLEOTIDE SEQUENCE [LARGE SCALE GENOMIC DNA]</scope>
    <source>
        <strain evidence="1 2">LMG 7141</strain>
    </source>
</reference>
<sequence length="204" mass="22141">MTTAQLTPQANQSPALVSGGNELSGAQWVARFPGSDNTSALTPEFRQSVDRFIEAMRNAGATIRVSATYRPPQRAYLMHWSWKIAHGTPPSSVPPMDGVNIEWVHSTLEASVRAARNMVNAYGMQNLQIPPALATRHTQRKAIDMSISWTGTLLIEDASGNTVTIATTPKDGMNARLKEVGRSYGVIKFVGGATDKPHWSTDGH</sequence>